<evidence type="ECO:0000256" key="3">
    <source>
        <dbReference type="ARBA" id="ARBA00022448"/>
    </source>
</evidence>
<dbReference type="EMBL" id="MTSD02000004">
    <property type="protein sequence ID" value="OOV86959.1"/>
    <property type="molecule type" value="Genomic_DNA"/>
</dbReference>
<dbReference type="Pfam" id="PF01297">
    <property type="entry name" value="ZnuA"/>
    <property type="match status" value="1"/>
</dbReference>
<accession>A0A1T1HAS5</accession>
<organism evidence="7 8">
    <name type="scientific">Oceanospirillum linum</name>
    <dbReference type="NCBI Taxonomy" id="966"/>
    <lineage>
        <taxon>Bacteria</taxon>
        <taxon>Pseudomonadati</taxon>
        <taxon>Pseudomonadota</taxon>
        <taxon>Gammaproteobacteria</taxon>
        <taxon>Oceanospirillales</taxon>
        <taxon>Oceanospirillaceae</taxon>
        <taxon>Oceanospirillum</taxon>
    </lineage>
</organism>
<gene>
    <name evidence="7" type="ORF">BTA35_0211565</name>
</gene>
<evidence type="ECO:0000256" key="5">
    <source>
        <dbReference type="ARBA" id="ARBA00022906"/>
    </source>
</evidence>
<evidence type="ECO:0000256" key="2">
    <source>
        <dbReference type="ARBA" id="ARBA00015915"/>
    </source>
</evidence>
<dbReference type="SUPFAM" id="SSF53807">
    <property type="entry name" value="Helical backbone' metal receptor"/>
    <property type="match status" value="1"/>
</dbReference>
<keyword evidence="5" id="KW-0862">Zinc</keyword>
<evidence type="ECO:0000256" key="4">
    <source>
        <dbReference type="ARBA" id="ARBA00022729"/>
    </source>
</evidence>
<dbReference type="STRING" id="966.BTA35_0211565"/>
<proteinExistence type="inferred from homology"/>
<comment type="similarity">
    <text evidence="1">Belongs to the bacterial solute-binding protein 9 family.</text>
</comment>
<dbReference type="AlphaFoldDB" id="A0A1T1HAS5"/>
<dbReference type="Proteomes" id="UP000190064">
    <property type="component" value="Unassembled WGS sequence"/>
</dbReference>
<keyword evidence="4" id="KW-0732">Signal</keyword>
<evidence type="ECO:0000256" key="1">
    <source>
        <dbReference type="ARBA" id="ARBA00011028"/>
    </source>
</evidence>
<dbReference type="GO" id="GO:0006829">
    <property type="term" value="P:zinc ion transport"/>
    <property type="evidence" value="ECO:0007669"/>
    <property type="project" value="UniProtKB-KW"/>
</dbReference>
<keyword evidence="8" id="KW-1185">Reference proteome</keyword>
<dbReference type="InterPro" id="IPR006127">
    <property type="entry name" value="ZnuA-like"/>
</dbReference>
<evidence type="ECO:0000313" key="8">
    <source>
        <dbReference type="Proteomes" id="UP000190064"/>
    </source>
</evidence>
<protein>
    <recommendedName>
        <fullName evidence="2">High-affinity zinc uptake system protein ZnuA</fullName>
    </recommendedName>
</protein>
<feature type="region of interest" description="Disordered" evidence="6">
    <location>
        <begin position="109"/>
        <end position="134"/>
    </location>
</feature>
<dbReference type="PANTHER" id="PTHR42953">
    <property type="entry name" value="HIGH-AFFINITY ZINC UPTAKE SYSTEM PROTEIN ZNUA-RELATED"/>
    <property type="match status" value="1"/>
</dbReference>
<keyword evidence="3" id="KW-0813">Transport</keyword>
<dbReference type="GO" id="GO:0046872">
    <property type="term" value="F:metal ion binding"/>
    <property type="evidence" value="ECO:0007669"/>
    <property type="project" value="InterPro"/>
</dbReference>
<keyword evidence="5" id="KW-0864">Zinc transport</keyword>
<keyword evidence="5" id="KW-0406">Ion transport</keyword>
<name>A0A1T1HAS5_OCELI</name>
<reference evidence="7" key="1">
    <citation type="submission" date="2017-02" db="EMBL/GenBank/DDBJ databases">
        <title>Draft Genome Sequence of the Salt Water Bacterium Oceanospirillum linum ATCC 11336.</title>
        <authorList>
            <person name="Trachtenberg A.M."/>
            <person name="Carney J.G."/>
            <person name="Linnane J.D."/>
            <person name="Rheaume B.A."/>
            <person name="Pitts N.L."/>
            <person name="Mykles D.L."/>
            <person name="Maclea K.S."/>
        </authorList>
    </citation>
    <scope>NUCLEOTIDE SEQUENCE [LARGE SCALE GENOMIC DNA]</scope>
    <source>
        <strain evidence="7">ATCC 11336</strain>
    </source>
</reference>
<dbReference type="InterPro" id="IPR050492">
    <property type="entry name" value="Bact_metal-bind_prot9"/>
</dbReference>
<dbReference type="PANTHER" id="PTHR42953:SF3">
    <property type="entry name" value="HIGH-AFFINITY ZINC UPTAKE SYSTEM PROTEIN ZNUA"/>
    <property type="match status" value="1"/>
</dbReference>
<evidence type="ECO:0000256" key="6">
    <source>
        <dbReference type="SAM" id="MobiDB-lite"/>
    </source>
</evidence>
<evidence type="ECO:0000313" key="7">
    <source>
        <dbReference type="EMBL" id="OOV86959.1"/>
    </source>
</evidence>
<comment type="caution">
    <text evidence="7">The sequence shown here is derived from an EMBL/GenBank/DDBJ whole genome shotgun (WGS) entry which is preliminary data.</text>
</comment>
<sequence length="293" mass="33309">MLLFTPVSSAADKPLVFVSVSPQKYLLQQIAGDQVNIEVLVQPGHNPHSYDPSARQMARLAKAQMLMTTGVPFEQVWLPRISRLNSEMRLVDTLAGSAPVKAAYISRHDHHEDQVHDHDAHSSHDEHSHDHENMDPHIWMDPMKALSQARIMTDALKELRPETAEIFEQGYLSLANELKALDREVHELLEPYEDRTFMVFHPAWGHFAARYHLKQIAIEYQGKSPSARQLVGLSETAKAENIKVILVQEQFNQKPAERIAENIGARVVKADPLPENLPKAIRMLSEQLLESWH</sequence>
<dbReference type="Gene3D" id="3.40.50.1980">
    <property type="entry name" value="Nitrogenase molybdenum iron protein domain"/>
    <property type="match status" value="2"/>
</dbReference>